<feature type="transmembrane region" description="Helical" evidence="2">
    <location>
        <begin position="189"/>
        <end position="210"/>
    </location>
</feature>
<feature type="transmembrane region" description="Helical" evidence="2">
    <location>
        <begin position="267"/>
        <end position="291"/>
    </location>
</feature>
<evidence type="ECO:0000313" key="4">
    <source>
        <dbReference type="Proteomes" id="UP000693970"/>
    </source>
</evidence>
<evidence type="ECO:0000313" key="3">
    <source>
        <dbReference type="EMBL" id="KAG7370640.1"/>
    </source>
</evidence>
<reference evidence="3" key="1">
    <citation type="journal article" date="2021" name="Sci. Rep.">
        <title>Diploid genomic architecture of Nitzschia inconspicua, an elite biomass production diatom.</title>
        <authorList>
            <person name="Oliver A."/>
            <person name="Podell S."/>
            <person name="Pinowska A."/>
            <person name="Traller J.C."/>
            <person name="Smith S.R."/>
            <person name="McClure R."/>
            <person name="Beliaev A."/>
            <person name="Bohutskyi P."/>
            <person name="Hill E.A."/>
            <person name="Rabines A."/>
            <person name="Zheng H."/>
            <person name="Allen L.Z."/>
            <person name="Kuo A."/>
            <person name="Grigoriev I.V."/>
            <person name="Allen A.E."/>
            <person name="Hazlebeck D."/>
            <person name="Allen E.E."/>
        </authorList>
    </citation>
    <scope>NUCLEOTIDE SEQUENCE</scope>
    <source>
        <strain evidence="3">Hildebrandi</strain>
    </source>
</reference>
<evidence type="ECO:0000256" key="1">
    <source>
        <dbReference type="SAM" id="MobiDB-lite"/>
    </source>
</evidence>
<keyword evidence="4" id="KW-1185">Reference proteome</keyword>
<reference evidence="3" key="2">
    <citation type="submission" date="2021-04" db="EMBL/GenBank/DDBJ databases">
        <authorList>
            <person name="Podell S."/>
        </authorList>
    </citation>
    <scope>NUCLEOTIDE SEQUENCE</scope>
    <source>
        <strain evidence="3">Hildebrandi</strain>
    </source>
</reference>
<accession>A0A9K3LY81</accession>
<comment type="caution">
    <text evidence="3">The sequence shown here is derived from an EMBL/GenBank/DDBJ whole genome shotgun (WGS) entry which is preliminary data.</text>
</comment>
<feature type="transmembrane region" description="Helical" evidence="2">
    <location>
        <begin position="113"/>
        <end position="133"/>
    </location>
</feature>
<sequence length="293" mass="31884">MSNPELNSILSAEDGTVDANQTDGASETASFEAETSSSTFNWRTLCLFLVWFIGAILLTTIILSHYGCCRSEPTKKEKSQTVGNRSDENNVEAAIIVVAEDEKSSPKHGCYKIVPFLVVTLATLIAFSLSVSVHTSCSILDRIDYNINDVVVSYGLWKANMPRLFGDSYENTCYSTFRVPYFDVQAPLVVARVAAVLATLLGGIWFLVTVKISANRYLAIKQEDGGCTKKLFIRFAFVLALTAITQILPLVLMVTNLCPLTSNSCDLGYGAVSIITAAAYWLLAAIAFACLPL</sequence>
<dbReference type="EMBL" id="JAGRRH010000004">
    <property type="protein sequence ID" value="KAG7370640.1"/>
    <property type="molecule type" value="Genomic_DNA"/>
</dbReference>
<feature type="region of interest" description="Disordered" evidence="1">
    <location>
        <begin position="1"/>
        <end position="30"/>
    </location>
</feature>
<dbReference type="Proteomes" id="UP000693970">
    <property type="component" value="Unassembled WGS sequence"/>
</dbReference>
<feature type="transmembrane region" description="Helical" evidence="2">
    <location>
        <begin position="48"/>
        <end position="68"/>
    </location>
</feature>
<gene>
    <name evidence="3" type="ORF">IV203_019210</name>
</gene>
<keyword evidence="2" id="KW-0472">Membrane</keyword>
<feature type="compositionally biased region" description="Polar residues" evidence="1">
    <location>
        <begin position="1"/>
        <end position="10"/>
    </location>
</feature>
<organism evidence="3 4">
    <name type="scientific">Nitzschia inconspicua</name>
    <dbReference type="NCBI Taxonomy" id="303405"/>
    <lineage>
        <taxon>Eukaryota</taxon>
        <taxon>Sar</taxon>
        <taxon>Stramenopiles</taxon>
        <taxon>Ochrophyta</taxon>
        <taxon>Bacillariophyta</taxon>
        <taxon>Bacillariophyceae</taxon>
        <taxon>Bacillariophycidae</taxon>
        <taxon>Bacillariales</taxon>
        <taxon>Bacillariaceae</taxon>
        <taxon>Nitzschia</taxon>
    </lineage>
</organism>
<keyword evidence="2" id="KW-0812">Transmembrane</keyword>
<evidence type="ECO:0000256" key="2">
    <source>
        <dbReference type="SAM" id="Phobius"/>
    </source>
</evidence>
<dbReference type="AlphaFoldDB" id="A0A9K3LY81"/>
<name>A0A9K3LY81_9STRA</name>
<feature type="transmembrane region" description="Helical" evidence="2">
    <location>
        <begin position="231"/>
        <end position="255"/>
    </location>
</feature>
<proteinExistence type="predicted"/>
<protein>
    <submittedName>
        <fullName evidence="3">Uncharacterized protein</fullName>
    </submittedName>
</protein>
<keyword evidence="2" id="KW-1133">Transmembrane helix</keyword>